<keyword evidence="2" id="KW-1185">Reference proteome</keyword>
<reference evidence="1 2" key="1">
    <citation type="submission" date="2021-12" db="EMBL/GenBank/DDBJ databases">
        <title>Genome sequencing of bacteria with rrn-lacking chromosome and rrn-plasmid.</title>
        <authorList>
            <person name="Anda M."/>
            <person name="Iwasaki W."/>
        </authorList>
    </citation>
    <scope>NUCLEOTIDE SEQUENCE [LARGE SCALE GENOMIC DNA]</scope>
    <source>
        <strain evidence="1 2">NBRC 101262</strain>
    </source>
</reference>
<dbReference type="RefSeq" id="WP_338396645.1">
    <property type="nucleotide sequence ID" value="NZ_AP025292.1"/>
</dbReference>
<evidence type="ECO:0000313" key="1">
    <source>
        <dbReference type="EMBL" id="BDC99188.1"/>
    </source>
</evidence>
<evidence type="ECO:0000313" key="2">
    <source>
        <dbReference type="Proteomes" id="UP001354989"/>
    </source>
</evidence>
<name>A0ABN6LCS0_9BACT</name>
<gene>
    <name evidence="1" type="ORF">PEPS_14690</name>
</gene>
<dbReference type="SUPFAM" id="SSF52833">
    <property type="entry name" value="Thioredoxin-like"/>
    <property type="match status" value="1"/>
</dbReference>
<organism evidence="1 2">
    <name type="scientific">Persicobacter psychrovividus</name>
    <dbReference type="NCBI Taxonomy" id="387638"/>
    <lineage>
        <taxon>Bacteria</taxon>
        <taxon>Pseudomonadati</taxon>
        <taxon>Bacteroidota</taxon>
        <taxon>Cytophagia</taxon>
        <taxon>Cytophagales</taxon>
        <taxon>Persicobacteraceae</taxon>
        <taxon>Persicobacter</taxon>
    </lineage>
</organism>
<dbReference type="Proteomes" id="UP001354989">
    <property type="component" value="Chromosome"/>
</dbReference>
<dbReference type="InterPro" id="IPR036249">
    <property type="entry name" value="Thioredoxin-like_sf"/>
</dbReference>
<proteinExistence type="predicted"/>
<dbReference type="EMBL" id="AP025292">
    <property type="protein sequence ID" value="BDC99188.1"/>
    <property type="molecule type" value="Genomic_DNA"/>
</dbReference>
<sequence>MTEKGKVREFSGQWVSLRQLLAERPLTLLLFYNNDCLGCTGRALPLAYEIARQYPQLQMLGIHSDFGERKGSAENIPQVFSSGVCPFPIYIDESHRLYDAFQCEGTPHWVLLDEQGTALLSVFGSQQNAQNRLFYRLMDIFGTA</sequence>
<dbReference type="Gene3D" id="3.40.30.10">
    <property type="entry name" value="Glutaredoxin"/>
    <property type="match status" value="1"/>
</dbReference>
<accession>A0ABN6LCS0</accession>
<protein>
    <submittedName>
        <fullName evidence="1">Alkyl hydroperoxide reductase</fullName>
    </submittedName>
</protein>